<feature type="signal peptide" evidence="1">
    <location>
        <begin position="1"/>
        <end position="24"/>
    </location>
</feature>
<evidence type="ECO:0000256" key="1">
    <source>
        <dbReference type="SAM" id="SignalP"/>
    </source>
</evidence>
<evidence type="ECO:0000313" key="3">
    <source>
        <dbReference type="Proteomes" id="UP000284416"/>
    </source>
</evidence>
<evidence type="ECO:0000313" key="2">
    <source>
        <dbReference type="EMBL" id="RHW40784.1"/>
    </source>
</evidence>
<proteinExistence type="predicted"/>
<dbReference type="PROSITE" id="PS51257">
    <property type="entry name" value="PROKAR_LIPOPROTEIN"/>
    <property type="match status" value="1"/>
</dbReference>
<dbReference type="Proteomes" id="UP000284416">
    <property type="component" value="Unassembled WGS sequence"/>
</dbReference>
<reference evidence="2 3" key="1">
    <citation type="journal article" date="2017" name="Int. J. Syst. Evol. Microbiol.">
        <title>Bacillus notoginsengisoli sp. nov., a novel bacterium isolated from the rhizosphere of Panax notoginseng.</title>
        <authorList>
            <person name="Zhang M.Y."/>
            <person name="Cheng J."/>
            <person name="Cai Y."/>
            <person name="Zhang T.Y."/>
            <person name="Wu Y.Y."/>
            <person name="Manikprabhu D."/>
            <person name="Li W.J."/>
            <person name="Zhang Y.X."/>
        </authorList>
    </citation>
    <scope>NUCLEOTIDE SEQUENCE [LARGE SCALE GENOMIC DNA]</scope>
    <source>
        <strain evidence="2 3">JCM 30743</strain>
    </source>
</reference>
<comment type="caution">
    <text evidence="2">The sequence shown here is derived from an EMBL/GenBank/DDBJ whole genome shotgun (WGS) entry which is preliminary data.</text>
</comment>
<dbReference type="AlphaFoldDB" id="A0A417YUC2"/>
<protein>
    <recommendedName>
        <fullName evidence="4">DUF4367 domain-containing protein</fullName>
    </recommendedName>
</protein>
<name>A0A417YUC2_9BACI</name>
<gene>
    <name evidence="2" type="ORF">D1B31_11390</name>
</gene>
<keyword evidence="3" id="KW-1185">Reference proteome</keyword>
<sequence length="171" mass="19047">MRIVRKGFVTLLMAVFLLGGCSNASYEDKSKQAVEAAKAAFEEKSQNTNKNTGEIGFYLPFGFEIKEGKPNNIILKNGSKTYILFYNQNESKESKVVYEASVAQYEELETDEQFQGKGKLGFILIERLEDDMNILTAGVGGVKITTETKTSSLDEEAKTLMQIANSVEFKK</sequence>
<accession>A0A417YUC2</accession>
<feature type="chain" id="PRO_5039253007" description="DUF4367 domain-containing protein" evidence="1">
    <location>
        <begin position="25"/>
        <end position="171"/>
    </location>
</feature>
<keyword evidence="1" id="KW-0732">Signal</keyword>
<evidence type="ECO:0008006" key="4">
    <source>
        <dbReference type="Google" id="ProtNLM"/>
    </source>
</evidence>
<organism evidence="2 3">
    <name type="scientific">Neobacillus notoginsengisoli</name>
    <dbReference type="NCBI Taxonomy" id="1578198"/>
    <lineage>
        <taxon>Bacteria</taxon>
        <taxon>Bacillati</taxon>
        <taxon>Bacillota</taxon>
        <taxon>Bacilli</taxon>
        <taxon>Bacillales</taxon>
        <taxon>Bacillaceae</taxon>
        <taxon>Neobacillus</taxon>
    </lineage>
</organism>
<dbReference type="EMBL" id="QWEG01000006">
    <property type="protein sequence ID" value="RHW40784.1"/>
    <property type="molecule type" value="Genomic_DNA"/>
</dbReference>